<evidence type="ECO:0000256" key="6">
    <source>
        <dbReference type="ARBA" id="ARBA00023136"/>
    </source>
</evidence>
<protein>
    <submittedName>
        <fullName evidence="11">Potassium channel domain-containing protein</fullName>
    </submittedName>
</protein>
<dbReference type="WBParaSite" id="PgR030_g003_t05">
    <property type="protein sequence ID" value="PgR030_g003_t05"/>
    <property type="gene ID" value="PgR030_g003"/>
</dbReference>
<keyword evidence="5" id="KW-0406">Ion transport</keyword>
<evidence type="ECO:0000256" key="2">
    <source>
        <dbReference type="ARBA" id="ARBA00022448"/>
    </source>
</evidence>
<name>A0A915B7S9_PARUN</name>
<dbReference type="AlphaFoldDB" id="A0A915B7S9"/>
<evidence type="ECO:0000313" key="10">
    <source>
        <dbReference type="Proteomes" id="UP000887569"/>
    </source>
</evidence>
<evidence type="ECO:0000256" key="7">
    <source>
        <dbReference type="ARBA" id="ARBA00023303"/>
    </source>
</evidence>
<dbReference type="GO" id="GO:0015271">
    <property type="term" value="F:outward rectifier potassium channel activity"/>
    <property type="evidence" value="ECO:0007669"/>
    <property type="project" value="TreeGrafter"/>
</dbReference>
<organism evidence="10 11">
    <name type="scientific">Parascaris univalens</name>
    <name type="common">Nematode worm</name>
    <dbReference type="NCBI Taxonomy" id="6257"/>
    <lineage>
        <taxon>Eukaryota</taxon>
        <taxon>Metazoa</taxon>
        <taxon>Ecdysozoa</taxon>
        <taxon>Nematoda</taxon>
        <taxon>Chromadorea</taxon>
        <taxon>Rhabditida</taxon>
        <taxon>Spirurina</taxon>
        <taxon>Ascaridomorpha</taxon>
        <taxon>Ascaridoidea</taxon>
        <taxon>Ascarididae</taxon>
        <taxon>Parascaris</taxon>
    </lineage>
</organism>
<dbReference type="GO" id="GO:0022841">
    <property type="term" value="F:potassium ion leak channel activity"/>
    <property type="evidence" value="ECO:0007669"/>
    <property type="project" value="TreeGrafter"/>
</dbReference>
<keyword evidence="4 8" id="KW-1133">Transmembrane helix</keyword>
<feature type="transmembrane region" description="Helical" evidence="8">
    <location>
        <begin position="113"/>
        <end position="134"/>
    </location>
</feature>
<accession>A0A915B7S9</accession>
<keyword evidence="2" id="KW-0813">Transport</keyword>
<dbReference type="PANTHER" id="PTHR11003:SF335">
    <property type="entry name" value="POTASSIUM CHANNEL DOMAIN-CONTAINING PROTEIN"/>
    <property type="match status" value="1"/>
</dbReference>
<keyword evidence="10" id="KW-1185">Reference proteome</keyword>
<comment type="subcellular location">
    <subcellularLocation>
        <location evidence="1">Membrane</location>
        <topology evidence="1">Multi-pass membrane protein</topology>
    </subcellularLocation>
</comment>
<dbReference type="InterPro" id="IPR013099">
    <property type="entry name" value="K_chnl_dom"/>
</dbReference>
<dbReference type="Gene3D" id="1.10.287.70">
    <property type="match status" value="1"/>
</dbReference>
<evidence type="ECO:0000259" key="9">
    <source>
        <dbReference type="Pfam" id="PF07885"/>
    </source>
</evidence>
<feature type="transmembrane region" description="Helical" evidence="8">
    <location>
        <begin position="146"/>
        <end position="168"/>
    </location>
</feature>
<dbReference type="SUPFAM" id="SSF81324">
    <property type="entry name" value="Voltage-gated potassium channels"/>
    <property type="match status" value="1"/>
</dbReference>
<reference evidence="11" key="1">
    <citation type="submission" date="2022-11" db="UniProtKB">
        <authorList>
            <consortium name="WormBaseParasite"/>
        </authorList>
    </citation>
    <scope>IDENTIFICATION</scope>
</reference>
<evidence type="ECO:0000256" key="3">
    <source>
        <dbReference type="ARBA" id="ARBA00022692"/>
    </source>
</evidence>
<dbReference type="GO" id="GO:0005886">
    <property type="term" value="C:plasma membrane"/>
    <property type="evidence" value="ECO:0007669"/>
    <property type="project" value="TreeGrafter"/>
</dbReference>
<evidence type="ECO:0000256" key="4">
    <source>
        <dbReference type="ARBA" id="ARBA00022989"/>
    </source>
</evidence>
<dbReference type="Pfam" id="PF07885">
    <property type="entry name" value="Ion_trans_2"/>
    <property type="match status" value="1"/>
</dbReference>
<keyword evidence="3 8" id="KW-0812">Transmembrane</keyword>
<dbReference type="InterPro" id="IPR003280">
    <property type="entry name" value="2pore_dom_K_chnl"/>
</dbReference>
<evidence type="ECO:0000256" key="5">
    <source>
        <dbReference type="ARBA" id="ARBA00023065"/>
    </source>
</evidence>
<sequence length="233" mass="26664">MMRMQEYFGDNGRCCCIDIEGLLSSQGLLSRELRSHHKSLHLQRSSVFQKMVNFLENISTTVFKIVNVTPTVQQHQQAIALLRECYREMLTLEDKYAGSVFHKSENFDEHRTWQFSSAIFFAMTLFTTIGYGTIACETMAGKVATIIYSVIGIPLMLMVLGDIGRTLFGMMTKFYNSILRTFRKTKRTIAMKIWRCDQLTPDDCFRVLIGSKVGFKPCAFNDHYPRVTSSSGI</sequence>
<evidence type="ECO:0000256" key="8">
    <source>
        <dbReference type="SAM" id="Phobius"/>
    </source>
</evidence>
<feature type="domain" description="Potassium channel" evidence="9">
    <location>
        <begin position="97"/>
        <end position="167"/>
    </location>
</feature>
<keyword evidence="6 8" id="KW-0472">Membrane</keyword>
<proteinExistence type="predicted"/>
<evidence type="ECO:0000313" key="11">
    <source>
        <dbReference type="WBParaSite" id="PgR030_g003_t05"/>
    </source>
</evidence>
<evidence type="ECO:0000256" key="1">
    <source>
        <dbReference type="ARBA" id="ARBA00004141"/>
    </source>
</evidence>
<dbReference type="Proteomes" id="UP000887569">
    <property type="component" value="Unplaced"/>
</dbReference>
<keyword evidence="7" id="KW-0407">Ion channel</keyword>
<dbReference type="GO" id="GO:0030322">
    <property type="term" value="P:stabilization of membrane potential"/>
    <property type="evidence" value="ECO:0007669"/>
    <property type="project" value="TreeGrafter"/>
</dbReference>
<dbReference type="PANTHER" id="PTHR11003">
    <property type="entry name" value="POTASSIUM CHANNEL, SUBFAMILY K"/>
    <property type="match status" value="1"/>
</dbReference>